<organism evidence="5">
    <name type="scientific">Rickettsia oklahomensis</name>
    <dbReference type="NCBI Taxonomy" id="3141789"/>
    <lineage>
        <taxon>Bacteria</taxon>
        <taxon>Pseudomonadati</taxon>
        <taxon>Pseudomonadota</taxon>
        <taxon>Alphaproteobacteria</taxon>
        <taxon>Rickettsiales</taxon>
        <taxon>Rickettsiaceae</taxon>
        <taxon>Rickettsieae</taxon>
        <taxon>Rickettsia</taxon>
        <taxon>belli group</taxon>
    </lineage>
</organism>
<name>A0AAU7BYR0_9RICK</name>
<gene>
    <name evidence="5" type="ORF">AAGW17_01365</name>
</gene>
<evidence type="ECO:0008006" key="6">
    <source>
        <dbReference type="Google" id="ProtNLM"/>
    </source>
</evidence>
<feature type="transmembrane region" description="Helical" evidence="4">
    <location>
        <begin position="81"/>
        <end position="105"/>
    </location>
</feature>
<dbReference type="EMBL" id="CP157197">
    <property type="protein sequence ID" value="XBG66531.1"/>
    <property type="molecule type" value="Genomic_DNA"/>
</dbReference>
<evidence type="ECO:0000256" key="4">
    <source>
        <dbReference type="SAM" id="Phobius"/>
    </source>
</evidence>
<keyword evidence="2" id="KW-0813">Transport</keyword>
<feature type="transmembrane region" description="Helical" evidence="4">
    <location>
        <begin position="27"/>
        <end position="46"/>
    </location>
</feature>
<keyword evidence="4" id="KW-0472">Membrane</keyword>
<dbReference type="GO" id="GO:0005886">
    <property type="term" value="C:plasma membrane"/>
    <property type="evidence" value="ECO:0007669"/>
    <property type="project" value="UniProtKB-SubCell"/>
</dbReference>
<dbReference type="PANTHER" id="PTHR43045:SF1">
    <property type="entry name" value="SHIKIMATE TRANSPORTER"/>
    <property type="match status" value="1"/>
</dbReference>
<dbReference type="KEGG" id="rof:AAGW17_01365"/>
<keyword evidence="4" id="KW-0812">Transmembrane</keyword>
<keyword evidence="3" id="KW-1003">Cell membrane</keyword>
<reference evidence="5" key="1">
    <citation type="submission" date="2024-05" db="EMBL/GenBank/DDBJ databases">
        <title>Characterization of a novel Rickettsia species. (Rickettsia oklahomia sp. nov.) from Amblyomma americanum ticks.</title>
        <authorList>
            <person name="Korla P.K."/>
            <person name="Karounos M."/>
            <person name="Wilson J.M."/>
            <person name="Little S.E."/>
            <person name="Qurollo B.A."/>
        </authorList>
    </citation>
    <scope>NUCLEOTIDE SEQUENCE</scope>
    <source>
        <strain evidence="5">Oklahoma-10</strain>
    </source>
</reference>
<evidence type="ECO:0000256" key="2">
    <source>
        <dbReference type="ARBA" id="ARBA00022448"/>
    </source>
</evidence>
<sequence length="156" mass="17723">MCDGMPLGRGTAAGFSYFISAKMLFKWVWKIPFIAGLFISSIGLYIRKHLAESPIYKKVKESGRLTCLPLREILTKYPKELIVAFGIYITVTTAFYTSTVFISNFMQTLGYSQQSTILSSIILIVMMVLPILAYIPDKIGRRLCYRGYYIINCICL</sequence>
<evidence type="ECO:0000256" key="1">
    <source>
        <dbReference type="ARBA" id="ARBA00004651"/>
    </source>
</evidence>
<keyword evidence="4" id="KW-1133">Transmembrane helix</keyword>
<accession>A0AAU7BYR0</accession>
<comment type="subcellular location">
    <subcellularLocation>
        <location evidence="1">Cell membrane</location>
        <topology evidence="1">Multi-pass membrane protein</topology>
    </subcellularLocation>
</comment>
<dbReference type="InterPro" id="IPR036259">
    <property type="entry name" value="MFS_trans_sf"/>
</dbReference>
<dbReference type="Gene3D" id="1.20.1250.20">
    <property type="entry name" value="MFS general substrate transporter like domains"/>
    <property type="match status" value="1"/>
</dbReference>
<dbReference type="PANTHER" id="PTHR43045">
    <property type="entry name" value="SHIKIMATE TRANSPORTER"/>
    <property type="match status" value="1"/>
</dbReference>
<evidence type="ECO:0000313" key="5">
    <source>
        <dbReference type="EMBL" id="XBG66531.1"/>
    </source>
</evidence>
<dbReference type="SUPFAM" id="SSF103473">
    <property type="entry name" value="MFS general substrate transporter"/>
    <property type="match status" value="1"/>
</dbReference>
<protein>
    <recommendedName>
        <fullName evidence="6">Proline/betaine transporter</fullName>
    </recommendedName>
</protein>
<evidence type="ECO:0000256" key="3">
    <source>
        <dbReference type="ARBA" id="ARBA00022475"/>
    </source>
</evidence>
<feature type="transmembrane region" description="Helical" evidence="4">
    <location>
        <begin position="117"/>
        <end position="136"/>
    </location>
</feature>
<proteinExistence type="predicted"/>
<dbReference type="AlphaFoldDB" id="A0AAU7BYR0"/>